<dbReference type="PROSITE" id="PS51257">
    <property type="entry name" value="PROKAR_LIPOPROTEIN"/>
    <property type="match status" value="1"/>
</dbReference>
<sequence>MRRQQEHHHTLNSAVSGCLRMETLTLTIYVVLIIRHPGSLEAALIHTFSQHYVGLGTIHRAHHTFLRPHIIFTIFL</sequence>
<keyword evidence="2" id="KW-1185">Reference proteome</keyword>
<accession>A0A9P4JI95</accession>
<dbReference type="AlphaFoldDB" id="A0A9P4JI95"/>
<dbReference type="EMBL" id="ML994207">
    <property type="protein sequence ID" value="KAF2197704.1"/>
    <property type="molecule type" value="Genomic_DNA"/>
</dbReference>
<protein>
    <submittedName>
        <fullName evidence="1">Uncharacterized protein</fullName>
    </submittedName>
</protein>
<gene>
    <name evidence="1" type="ORF">GQ43DRAFT_194872</name>
</gene>
<evidence type="ECO:0000313" key="2">
    <source>
        <dbReference type="Proteomes" id="UP000799536"/>
    </source>
</evidence>
<name>A0A9P4JI95_9PLEO</name>
<comment type="caution">
    <text evidence="1">The sequence shown here is derived from an EMBL/GenBank/DDBJ whole genome shotgun (WGS) entry which is preliminary data.</text>
</comment>
<proteinExistence type="predicted"/>
<evidence type="ECO:0000313" key="1">
    <source>
        <dbReference type="EMBL" id="KAF2197704.1"/>
    </source>
</evidence>
<dbReference type="Proteomes" id="UP000799536">
    <property type="component" value="Unassembled WGS sequence"/>
</dbReference>
<organism evidence="1 2">
    <name type="scientific">Delitschia confertaspora ATCC 74209</name>
    <dbReference type="NCBI Taxonomy" id="1513339"/>
    <lineage>
        <taxon>Eukaryota</taxon>
        <taxon>Fungi</taxon>
        <taxon>Dikarya</taxon>
        <taxon>Ascomycota</taxon>
        <taxon>Pezizomycotina</taxon>
        <taxon>Dothideomycetes</taxon>
        <taxon>Pleosporomycetidae</taxon>
        <taxon>Pleosporales</taxon>
        <taxon>Delitschiaceae</taxon>
        <taxon>Delitschia</taxon>
    </lineage>
</organism>
<reference evidence="1" key="1">
    <citation type="journal article" date="2020" name="Stud. Mycol.">
        <title>101 Dothideomycetes genomes: a test case for predicting lifestyles and emergence of pathogens.</title>
        <authorList>
            <person name="Haridas S."/>
            <person name="Albert R."/>
            <person name="Binder M."/>
            <person name="Bloem J."/>
            <person name="Labutti K."/>
            <person name="Salamov A."/>
            <person name="Andreopoulos B."/>
            <person name="Baker S."/>
            <person name="Barry K."/>
            <person name="Bills G."/>
            <person name="Bluhm B."/>
            <person name="Cannon C."/>
            <person name="Castanera R."/>
            <person name="Culley D."/>
            <person name="Daum C."/>
            <person name="Ezra D."/>
            <person name="Gonzalez J."/>
            <person name="Henrissat B."/>
            <person name="Kuo A."/>
            <person name="Liang C."/>
            <person name="Lipzen A."/>
            <person name="Lutzoni F."/>
            <person name="Magnuson J."/>
            <person name="Mondo S."/>
            <person name="Nolan M."/>
            <person name="Ohm R."/>
            <person name="Pangilinan J."/>
            <person name="Park H.-J."/>
            <person name="Ramirez L."/>
            <person name="Alfaro M."/>
            <person name="Sun H."/>
            <person name="Tritt A."/>
            <person name="Yoshinaga Y."/>
            <person name="Zwiers L.-H."/>
            <person name="Turgeon B."/>
            <person name="Goodwin S."/>
            <person name="Spatafora J."/>
            <person name="Crous P."/>
            <person name="Grigoriev I."/>
        </authorList>
    </citation>
    <scope>NUCLEOTIDE SEQUENCE</scope>
    <source>
        <strain evidence="1">ATCC 74209</strain>
    </source>
</reference>